<dbReference type="EMBL" id="WNTK01007947">
    <property type="protein sequence ID" value="KAG9463127.1"/>
    <property type="molecule type" value="Genomic_DNA"/>
</dbReference>
<dbReference type="AlphaFoldDB" id="A0A8J6B2W2"/>
<sequence length="512" mass="56914">MERILNYLYCIVYKIPGISIGKLRKTGTTQIVPLRKACTLPPDLYLVCGSWAFEWLPPGGEGKCTFARLTPVAFLPPQVSVAAADVTTLGVLSVTTPSVATSIVTTLSVTTHSLQTSTKTNLAKTTKYSLATSRSSLPDQEPSNPGNWITQWVSILQNSFGDNWGWIVGTLSAVGLVITISFPLYAFVYYIRSRQRELRMGHMGFRERGLMLCSEIQGGGISQDNSIWLLHQQTARQLNATDCWICSHIPANHKGIPLIGIPLTMHELNVTDYSYTVQLDVNHTDQNALSIQGTYLEIAGISVKPTVCVGLMYTYPSDHGHFYPPFPKVHVGKTNCENAILSFTMRRKNKTCDNQSTDCNLRCWCAAMNASCAPKCACPQSGEEGCETALHDNMRWLLTWLANHGGIVPRALKQGIYYLCGNRAYSWLPMGGWGNCTIGRVVPAVRGRSEISPEEIVRMNLGKFPHRERRELFTTSDKAWMWFPAWTGWGITLANKLNQYAAIMDGIINKNY</sequence>
<evidence type="ECO:0000313" key="4">
    <source>
        <dbReference type="Proteomes" id="UP000770717"/>
    </source>
</evidence>
<organism evidence="3 4">
    <name type="scientific">Eleutherodactylus coqui</name>
    <name type="common">Puerto Rican coqui</name>
    <dbReference type="NCBI Taxonomy" id="57060"/>
    <lineage>
        <taxon>Eukaryota</taxon>
        <taxon>Metazoa</taxon>
        <taxon>Chordata</taxon>
        <taxon>Craniata</taxon>
        <taxon>Vertebrata</taxon>
        <taxon>Euteleostomi</taxon>
        <taxon>Amphibia</taxon>
        <taxon>Batrachia</taxon>
        <taxon>Anura</taxon>
        <taxon>Neobatrachia</taxon>
        <taxon>Hyloidea</taxon>
        <taxon>Eleutherodactylidae</taxon>
        <taxon>Eleutherodactylinae</taxon>
        <taxon>Eleutherodactylus</taxon>
        <taxon>Eleutherodactylus</taxon>
    </lineage>
</organism>
<protein>
    <submittedName>
        <fullName evidence="3">Uncharacterized protein</fullName>
    </submittedName>
</protein>
<dbReference type="Proteomes" id="UP000770717">
    <property type="component" value="Unassembled WGS sequence"/>
</dbReference>
<proteinExistence type="predicted"/>
<reference evidence="3" key="1">
    <citation type="thesis" date="2020" institute="ProQuest LLC" country="789 East Eisenhower Parkway, Ann Arbor, MI, USA">
        <title>Comparative Genomics and Chromosome Evolution.</title>
        <authorList>
            <person name="Mudd A.B."/>
        </authorList>
    </citation>
    <scope>NUCLEOTIDE SEQUENCE</scope>
    <source>
        <strain evidence="3">HN-11 Male</strain>
        <tissue evidence="3">Kidney and liver</tissue>
    </source>
</reference>
<accession>A0A8J6B2W2</accession>
<comment type="caution">
    <text evidence="3">The sequence shown here is derived from an EMBL/GenBank/DDBJ whole genome shotgun (WGS) entry which is preliminary data.</text>
</comment>
<name>A0A8J6B2W2_ELECQ</name>
<feature type="transmembrane region" description="Helical" evidence="2">
    <location>
        <begin position="164"/>
        <end position="191"/>
    </location>
</feature>
<evidence type="ECO:0000256" key="2">
    <source>
        <dbReference type="SAM" id="Phobius"/>
    </source>
</evidence>
<dbReference type="OrthoDB" id="8949317at2759"/>
<keyword evidence="2" id="KW-0812">Transmembrane</keyword>
<keyword evidence="4" id="KW-1185">Reference proteome</keyword>
<evidence type="ECO:0000256" key="1">
    <source>
        <dbReference type="ARBA" id="ARBA00023157"/>
    </source>
</evidence>
<keyword evidence="1" id="KW-1015">Disulfide bond</keyword>
<keyword evidence="2" id="KW-1133">Transmembrane helix</keyword>
<dbReference type="InterPro" id="IPR018154">
    <property type="entry name" value="TLV/ENV_coat_polyprotein"/>
</dbReference>
<evidence type="ECO:0000313" key="3">
    <source>
        <dbReference type="EMBL" id="KAG9463127.1"/>
    </source>
</evidence>
<keyword evidence="2" id="KW-0472">Membrane</keyword>
<dbReference type="PANTHER" id="PTHR10424:SF73">
    <property type="entry name" value="ENDOGENOUS RETROVIRUS GROUP FC1 ENV POLYPROTEIN-RELATED"/>
    <property type="match status" value="1"/>
</dbReference>
<gene>
    <name evidence="3" type="ORF">GDO78_022354</name>
</gene>
<dbReference type="PANTHER" id="PTHR10424">
    <property type="entry name" value="VIRAL ENVELOPE PROTEIN"/>
    <property type="match status" value="1"/>
</dbReference>